<feature type="transmembrane region" description="Helical" evidence="1">
    <location>
        <begin position="47"/>
        <end position="67"/>
    </location>
</feature>
<organism evidence="2 3">
    <name type="scientific">Methanothermobacter defluvii</name>
    <dbReference type="NCBI Taxonomy" id="49339"/>
    <lineage>
        <taxon>Archaea</taxon>
        <taxon>Methanobacteriati</taxon>
        <taxon>Methanobacteriota</taxon>
        <taxon>Methanomada group</taxon>
        <taxon>Methanobacteria</taxon>
        <taxon>Methanobacteriales</taxon>
        <taxon>Methanobacteriaceae</taxon>
        <taxon>Methanothermobacter</taxon>
    </lineage>
</organism>
<keyword evidence="1" id="KW-1133">Transmembrane helix</keyword>
<dbReference type="AlphaFoldDB" id="A0A371NC28"/>
<dbReference type="RefSeq" id="WP_048175862.1">
    <property type="nucleotide sequence ID" value="NZ_QREL01000001.1"/>
</dbReference>
<protein>
    <submittedName>
        <fullName evidence="2">Uncharacterized protein</fullName>
    </submittedName>
</protein>
<reference evidence="2 3" key="1">
    <citation type="submission" date="2018-07" db="EMBL/GenBank/DDBJ databases">
        <title>Genomic Encyclopedia of Type Strains, Phase IV (KMG-IV): sequencing the most valuable type-strain genomes for metagenomic binning, comparative biology and taxonomic classification.</title>
        <authorList>
            <person name="Goeker M."/>
        </authorList>
    </citation>
    <scope>NUCLEOTIDE SEQUENCE [LARGE SCALE GENOMIC DNA]</scope>
    <source>
        <strain evidence="2 3">DSM 7466</strain>
    </source>
</reference>
<keyword evidence="1" id="KW-0472">Membrane</keyword>
<evidence type="ECO:0000256" key="1">
    <source>
        <dbReference type="SAM" id="Phobius"/>
    </source>
</evidence>
<dbReference type="Proteomes" id="UP000256864">
    <property type="component" value="Unassembled WGS sequence"/>
</dbReference>
<comment type="caution">
    <text evidence="2">The sequence shown here is derived from an EMBL/GenBank/DDBJ whole genome shotgun (WGS) entry which is preliminary data.</text>
</comment>
<evidence type="ECO:0000313" key="3">
    <source>
        <dbReference type="Proteomes" id="UP000256864"/>
    </source>
</evidence>
<keyword evidence="1" id="KW-0812">Transmembrane</keyword>
<evidence type="ECO:0000313" key="2">
    <source>
        <dbReference type="EMBL" id="REE28065.1"/>
    </source>
</evidence>
<accession>A0A371NC28</accession>
<name>A0A371NC28_9EURY</name>
<dbReference type="EMBL" id="QREL01000001">
    <property type="protein sequence ID" value="REE28065.1"/>
    <property type="molecule type" value="Genomic_DNA"/>
</dbReference>
<proteinExistence type="predicted"/>
<keyword evidence="3" id="KW-1185">Reference proteome</keyword>
<feature type="transmembrane region" description="Helical" evidence="1">
    <location>
        <begin position="87"/>
        <end position="109"/>
    </location>
</feature>
<dbReference type="GeneID" id="24854447"/>
<sequence length="121" mass="13205">MKRAYVLLIGLSMLLISLIVPFPLALSFVILAGLFIAHFSKMEEKEVNMIITAIVSLFIGLLGGLLGSMIHNNISSTWTLLSAHGGLFFIALIGYFFMVLILMTVGSMIDKVISKARSKSL</sequence>
<gene>
    <name evidence="2" type="ORF">C7452_0053</name>
</gene>
<feature type="transmembrane region" description="Helical" evidence="1">
    <location>
        <begin position="6"/>
        <end position="35"/>
    </location>
</feature>